<dbReference type="Gene3D" id="3.30.2310.30">
    <property type="match status" value="1"/>
</dbReference>
<dbReference type="Pfam" id="PF12106">
    <property type="entry name" value="Colicin_E5"/>
    <property type="match status" value="1"/>
</dbReference>
<feature type="compositionally biased region" description="Basic and acidic residues" evidence="1">
    <location>
        <begin position="10"/>
        <end position="22"/>
    </location>
</feature>
<evidence type="ECO:0000313" key="4">
    <source>
        <dbReference type="Proteomes" id="UP000481739"/>
    </source>
</evidence>
<dbReference type="GO" id="GO:0004540">
    <property type="term" value="F:RNA nuclease activity"/>
    <property type="evidence" value="ECO:0007669"/>
    <property type="project" value="InterPro"/>
</dbReference>
<evidence type="ECO:0000313" key="3">
    <source>
        <dbReference type="EMBL" id="MQL50271.1"/>
    </source>
</evidence>
<evidence type="ECO:0000259" key="2">
    <source>
        <dbReference type="Pfam" id="PF12106"/>
    </source>
</evidence>
<dbReference type="EMBL" id="WHZZ01000014">
    <property type="protein sequence ID" value="MQL50271.1"/>
    <property type="molecule type" value="Genomic_DNA"/>
</dbReference>
<comment type="caution">
    <text evidence="3">The sequence shown here is derived from an EMBL/GenBank/DDBJ whole genome shotgun (WGS) entry which is preliminary data.</text>
</comment>
<proteinExistence type="predicted"/>
<feature type="domain" description="Colicin E5 ribonuclease" evidence="2">
    <location>
        <begin position="3"/>
        <end position="62"/>
    </location>
</feature>
<organism evidence="3 4">
    <name type="scientific">Photorhabdus khanii</name>
    <dbReference type="NCBI Taxonomy" id="1004150"/>
    <lineage>
        <taxon>Bacteria</taxon>
        <taxon>Pseudomonadati</taxon>
        <taxon>Pseudomonadota</taxon>
        <taxon>Gammaproteobacteria</taxon>
        <taxon>Enterobacterales</taxon>
        <taxon>Morganellaceae</taxon>
        <taxon>Photorhabdus</taxon>
    </lineage>
</organism>
<dbReference type="Proteomes" id="UP000481739">
    <property type="component" value="Unassembled WGS sequence"/>
</dbReference>
<reference evidence="3 4" key="1">
    <citation type="journal article" date="2019" name="Nature">
        <title>A new antibiotic selectively kills Gram-negative pathogens.</title>
        <authorList>
            <person name="Imai Y."/>
            <person name="Meyer K.J."/>
            <person name="Iinishi A."/>
            <person name="Favre-Godal Q."/>
            <person name="Green R."/>
            <person name="Manuse S."/>
            <person name="Caboni M."/>
            <person name="Mori M."/>
            <person name="Niles S."/>
            <person name="Ghiglieri M."/>
            <person name="Honrao C."/>
            <person name="Ma X."/>
            <person name="Guo J.J."/>
            <person name="Makriyannis A."/>
            <person name="Linares-Otoya L."/>
            <person name="Boehringer N."/>
            <person name="Wuisan Z.G."/>
            <person name="Kaur H."/>
            <person name="Wu R."/>
            <person name="Mateus A."/>
            <person name="Typas A."/>
            <person name="Savitski M.M."/>
            <person name="Espinoza J.L."/>
            <person name="O'Rourke A."/>
            <person name="Nelson K.E."/>
            <person name="Hiller S."/>
            <person name="Noinaj N."/>
            <person name="Schaeberle T.F."/>
            <person name="D'Onofrio A."/>
            <person name="Lewis K."/>
        </authorList>
    </citation>
    <scope>NUCLEOTIDE SEQUENCE [LARGE SCALE GENOMIC DNA]</scope>
    <source>
        <strain evidence="3 4">HGB 1456</strain>
    </source>
</reference>
<accession>A0A7C9GMN5</accession>
<dbReference type="RefSeq" id="WP_110742898.1">
    <property type="nucleotide sequence ID" value="NZ_CAWOZU010000005.1"/>
</dbReference>
<gene>
    <name evidence="3" type="ORF">GEA64_20945</name>
</gene>
<dbReference type="AlphaFoldDB" id="A0A7C9GMN5"/>
<dbReference type="InterPro" id="IPR021964">
    <property type="entry name" value="Colicin_E5_C"/>
</dbReference>
<dbReference type="InterPro" id="IPR038234">
    <property type="entry name" value="Colicin_E5_C_sf"/>
</dbReference>
<sequence length="68" mass="7670">MISQTSITNEKSKDNKTPDKLRRNNTATVYGIPPNGYIVVNDRTGEITQIADKMDSGWNANSRIKWSK</sequence>
<dbReference type="SUPFAM" id="SSF102824">
    <property type="entry name" value="Colicin D/E5 nuclease domain"/>
    <property type="match status" value="1"/>
</dbReference>
<protein>
    <recommendedName>
        <fullName evidence="2">Colicin E5 ribonuclease domain-containing protein</fullName>
    </recommendedName>
</protein>
<feature type="region of interest" description="Disordered" evidence="1">
    <location>
        <begin position="1"/>
        <end position="28"/>
    </location>
</feature>
<name>A0A7C9GMN5_9GAMM</name>
<dbReference type="InterPro" id="IPR038233">
    <property type="entry name" value="Colicin_D/E5_nuclease"/>
</dbReference>
<evidence type="ECO:0000256" key="1">
    <source>
        <dbReference type="SAM" id="MobiDB-lite"/>
    </source>
</evidence>